<comment type="similarity">
    <text evidence="4 12 13">Belongs to the HisA/HisF family.</text>
</comment>
<dbReference type="NCBIfam" id="TIGR00007">
    <property type="entry name" value="1-(5-phosphoribosyl)-5-[(5-phosphoribosylamino)methylideneamino]imidazole-4-carboxamide isomerase"/>
    <property type="match status" value="1"/>
</dbReference>
<keyword evidence="9 12" id="KW-0368">Histidine biosynthesis</keyword>
<name>A0ABD6Y4G3_LIMRT</name>
<evidence type="ECO:0000256" key="1">
    <source>
        <dbReference type="ARBA" id="ARBA00000901"/>
    </source>
</evidence>
<reference evidence="16" key="1">
    <citation type="journal article" date="2018" name="Front. Microbiol.">
        <title>Comparative Genomics of the Herbivore Gut Symbiont Lactobacillus reuteri Reveals Genetic Diversity and Lifestyle Adaptation.</title>
        <authorList>
            <person name="Zhao J."/>
        </authorList>
    </citation>
    <scope>NUCLEOTIDE SEQUENCE [LARGE SCALE GENOMIC DNA]</scope>
    <source>
        <strain evidence="16">LR9</strain>
    </source>
</reference>
<dbReference type="SUPFAM" id="SSF51366">
    <property type="entry name" value="Ribulose-phoshate binding barrel"/>
    <property type="match status" value="1"/>
</dbReference>
<evidence type="ECO:0000256" key="7">
    <source>
        <dbReference type="ARBA" id="ARBA00022490"/>
    </source>
</evidence>
<dbReference type="PANTHER" id="PTHR43090:SF2">
    <property type="entry name" value="1-(5-PHOSPHORIBOSYL)-5-[(5-PHOSPHORIBOSYLAMINO)METHYLIDENEAMINO] IMIDAZOLE-4-CARBOXAMIDE ISOMERASE"/>
    <property type="match status" value="1"/>
</dbReference>
<evidence type="ECO:0000313" key="16">
    <source>
        <dbReference type="Proteomes" id="UP000245735"/>
    </source>
</evidence>
<evidence type="ECO:0000256" key="6">
    <source>
        <dbReference type="ARBA" id="ARBA00018464"/>
    </source>
</evidence>
<evidence type="ECO:0000256" key="3">
    <source>
        <dbReference type="ARBA" id="ARBA00005133"/>
    </source>
</evidence>
<protein>
    <recommendedName>
        <fullName evidence="6 12">1-(5-phosphoribosyl)-5-[(5-phosphoribosylamino)methylideneamino] imidazole-4-carboxamide isomerase</fullName>
        <ecNumber evidence="5 12">5.3.1.16</ecNumber>
    </recommendedName>
    <alternativeName>
        <fullName evidence="11 12">Phosphoribosylformimino-5-aminoimidazole carboxamide ribotide isomerase</fullName>
    </alternativeName>
</protein>
<evidence type="ECO:0000256" key="12">
    <source>
        <dbReference type="HAMAP-Rule" id="MF_01014"/>
    </source>
</evidence>
<dbReference type="GO" id="GO:0000105">
    <property type="term" value="P:L-histidine biosynthetic process"/>
    <property type="evidence" value="ECO:0007669"/>
    <property type="project" value="UniProtKB-UniRule"/>
</dbReference>
<feature type="active site" description="Proton donor" evidence="12">
    <location>
        <position position="129"/>
    </location>
</feature>
<sequence>MIFPAIDIQGGQSVRLYQGQFNQETLVSSNPIKQAKKINAKQIKCLHLVDLDGAKAGSPQNFAIVKSICQTFKGLVEIGGGIRSVKTIERYLQLGISRVILGSAALKNPVFTKQAIKQFGSAKVVIGVDGRDGKVATEGWLDQSEITMVTLITEMIKAGAQNFIVTDVSRDGTMVGPNIKLLQGLQQEFPQANIIASGGVRNFTDIKKLQIAGIKDIVVGKALYEGTITLKEVSEVNAYAC</sequence>
<comment type="pathway">
    <text evidence="3 12 14">Amino-acid biosynthesis; L-histidine biosynthesis; L-histidine from 5-phospho-alpha-D-ribose 1-diphosphate: step 4/9.</text>
</comment>
<dbReference type="AlphaFoldDB" id="A0ABD6Y4G3"/>
<evidence type="ECO:0000256" key="9">
    <source>
        <dbReference type="ARBA" id="ARBA00023102"/>
    </source>
</evidence>
<comment type="catalytic activity">
    <reaction evidence="1 12 14">
        <text>1-(5-phospho-beta-D-ribosyl)-5-[(5-phospho-beta-D-ribosylamino)methylideneamino]imidazole-4-carboxamide = 5-[(5-phospho-1-deoxy-D-ribulos-1-ylimino)methylamino]-1-(5-phospho-beta-D-ribosyl)imidazole-4-carboxamide</text>
        <dbReference type="Rhea" id="RHEA:15469"/>
        <dbReference type="ChEBI" id="CHEBI:58435"/>
        <dbReference type="ChEBI" id="CHEBI:58525"/>
        <dbReference type="EC" id="5.3.1.16"/>
    </reaction>
</comment>
<evidence type="ECO:0000256" key="10">
    <source>
        <dbReference type="ARBA" id="ARBA00023235"/>
    </source>
</evidence>
<keyword evidence="7 12" id="KW-0963">Cytoplasm</keyword>
<evidence type="ECO:0000313" key="15">
    <source>
        <dbReference type="EMBL" id="PWT36589.1"/>
    </source>
</evidence>
<evidence type="ECO:0000256" key="13">
    <source>
        <dbReference type="RuleBase" id="RU003657"/>
    </source>
</evidence>
<evidence type="ECO:0000256" key="14">
    <source>
        <dbReference type="RuleBase" id="RU003658"/>
    </source>
</evidence>
<dbReference type="InterPro" id="IPR044524">
    <property type="entry name" value="Isoase_HisA-like"/>
</dbReference>
<dbReference type="InterPro" id="IPR006062">
    <property type="entry name" value="His_biosynth"/>
</dbReference>
<accession>A0ABD6Y4G3</accession>
<comment type="caution">
    <text evidence="15">The sequence shown here is derived from an EMBL/GenBank/DDBJ whole genome shotgun (WGS) entry which is preliminary data.</text>
</comment>
<gene>
    <name evidence="12 15" type="primary">hisA</name>
    <name evidence="15" type="ORF">DKZ35_09480</name>
</gene>
<evidence type="ECO:0000256" key="2">
    <source>
        <dbReference type="ARBA" id="ARBA00004496"/>
    </source>
</evidence>
<dbReference type="EC" id="5.3.1.16" evidence="5 12"/>
<dbReference type="Gene3D" id="3.20.20.70">
    <property type="entry name" value="Aldolase class I"/>
    <property type="match status" value="1"/>
</dbReference>
<keyword evidence="10 12" id="KW-0413">Isomerase</keyword>
<evidence type="ECO:0000256" key="5">
    <source>
        <dbReference type="ARBA" id="ARBA00012550"/>
    </source>
</evidence>
<dbReference type="InterPro" id="IPR006063">
    <property type="entry name" value="HisA_bact_arch"/>
</dbReference>
<evidence type="ECO:0000256" key="11">
    <source>
        <dbReference type="ARBA" id="ARBA00030547"/>
    </source>
</evidence>
<dbReference type="GO" id="GO:0005737">
    <property type="term" value="C:cytoplasm"/>
    <property type="evidence" value="ECO:0007669"/>
    <property type="project" value="UniProtKB-SubCell"/>
</dbReference>
<dbReference type="InterPro" id="IPR023016">
    <property type="entry name" value="HisA/PriA"/>
</dbReference>
<organism evidence="15 16">
    <name type="scientific">Limosilactobacillus reuteri</name>
    <name type="common">Lactobacillus reuteri</name>
    <dbReference type="NCBI Taxonomy" id="1598"/>
    <lineage>
        <taxon>Bacteria</taxon>
        <taxon>Bacillati</taxon>
        <taxon>Bacillota</taxon>
        <taxon>Bacilli</taxon>
        <taxon>Lactobacillales</taxon>
        <taxon>Lactobacillaceae</taxon>
        <taxon>Limosilactobacillus</taxon>
    </lineage>
</organism>
<dbReference type="FunFam" id="3.20.20.70:FF:000009">
    <property type="entry name" value="1-(5-phosphoribosyl)-5-[(5-phosphoribosylamino)methylideneamino] imidazole-4-carboxamide isomerase"/>
    <property type="match status" value="1"/>
</dbReference>
<dbReference type="GO" id="GO:0003949">
    <property type="term" value="F:1-(5-phosphoribosyl)-5-[(5-phosphoribosylamino)methylideneamino]imidazole-4-carboxamide isomerase activity"/>
    <property type="evidence" value="ECO:0007669"/>
    <property type="project" value="UniProtKB-UniRule"/>
</dbReference>
<dbReference type="Proteomes" id="UP000245735">
    <property type="component" value="Unassembled WGS sequence"/>
</dbReference>
<dbReference type="PANTHER" id="PTHR43090">
    <property type="entry name" value="1-(5-PHOSPHORIBOSYL)-5-[(5-PHOSPHORIBOSYLAMINO)METHYLIDENEAMINO] IMIDAZOLE-4-CARBOXAMIDE ISOMERASE"/>
    <property type="match status" value="1"/>
</dbReference>
<dbReference type="InterPro" id="IPR013785">
    <property type="entry name" value="Aldolase_TIM"/>
</dbReference>
<comment type="subcellular location">
    <subcellularLocation>
        <location evidence="2 12 14">Cytoplasm</location>
    </subcellularLocation>
</comment>
<feature type="active site" description="Proton acceptor" evidence="12">
    <location>
        <position position="7"/>
    </location>
</feature>
<proteinExistence type="inferred from homology"/>
<evidence type="ECO:0000256" key="4">
    <source>
        <dbReference type="ARBA" id="ARBA00009667"/>
    </source>
</evidence>
<dbReference type="RefSeq" id="WP_109913845.1">
    <property type="nucleotide sequence ID" value="NZ_CP065540.1"/>
</dbReference>
<evidence type="ECO:0000256" key="8">
    <source>
        <dbReference type="ARBA" id="ARBA00022605"/>
    </source>
</evidence>
<dbReference type="EMBL" id="QGHV01000070">
    <property type="protein sequence ID" value="PWT36589.1"/>
    <property type="molecule type" value="Genomic_DNA"/>
</dbReference>
<keyword evidence="8 12" id="KW-0028">Amino-acid biosynthesis</keyword>
<dbReference type="Pfam" id="PF00977">
    <property type="entry name" value="His_biosynth"/>
    <property type="match status" value="1"/>
</dbReference>
<dbReference type="InterPro" id="IPR011060">
    <property type="entry name" value="RibuloseP-bd_barrel"/>
</dbReference>
<dbReference type="CDD" id="cd04732">
    <property type="entry name" value="HisA"/>
    <property type="match status" value="1"/>
</dbReference>
<dbReference type="HAMAP" id="MF_01014">
    <property type="entry name" value="HisA"/>
    <property type="match status" value="1"/>
</dbReference>